<comment type="caution">
    <text evidence="8">The sequence shown here is derived from an EMBL/GenBank/DDBJ whole genome shotgun (WGS) entry which is preliminary data.</text>
</comment>
<feature type="binding site" evidence="6">
    <location>
        <position position="385"/>
    </location>
    <ligand>
        <name>Mg(2+)</name>
        <dbReference type="ChEBI" id="CHEBI:18420"/>
    </ligand>
</feature>
<evidence type="ECO:0000256" key="7">
    <source>
        <dbReference type="RuleBase" id="RU003835"/>
    </source>
</evidence>
<dbReference type="InterPro" id="IPR004372">
    <property type="entry name" value="Ac/propionate_kinase"/>
</dbReference>
<evidence type="ECO:0000256" key="3">
    <source>
        <dbReference type="ARBA" id="ARBA00022741"/>
    </source>
</evidence>
<name>A0A235BQR8_UNCW3</name>
<dbReference type="UniPathway" id="UPA00340">
    <property type="reaction ID" value="UER00458"/>
</dbReference>
<dbReference type="SUPFAM" id="SSF53067">
    <property type="entry name" value="Actin-like ATPase domain"/>
    <property type="match status" value="2"/>
</dbReference>
<keyword evidence="4 6" id="KW-0418">Kinase</keyword>
<reference evidence="8 9" key="1">
    <citation type="submission" date="2017-07" db="EMBL/GenBank/DDBJ databases">
        <title>Recovery of genomes from metagenomes via a dereplication, aggregation, and scoring strategy.</title>
        <authorList>
            <person name="Sieber C.M."/>
            <person name="Probst A.J."/>
            <person name="Sharrar A."/>
            <person name="Thomas B.C."/>
            <person name="Hess M."/>
            <person name="Tringe S.G."/>
            <person name="Banfield J.F."/>
        </authorList>
    </citation>
    <scope>NUCLEOTIDE SEQUENCE [LARGE SCALE GENOMIC DNA]</scope>
    <source>
        <strain evidence="8">JGI_Cruoil_03_44_89</strain>
    </source>
</reference>
<comment type="cofactor">
    <cofactor evidence="6">
        <name>Mg(2+)</name>
        <dbReference type="ChEBI" id="CHEBI:18420"/>
    </cofactor>
    <cofactor evidence="6">
        <name>Mn(2+)</name>
        <dbReference type="ChEBI" id="CHEBI:29035"/>
    </cofactor>
    <text evidence="6">Mg(2+). Can also accept Mn(2+).</text>
</comment>
<dbReference type="GO" id="GO:0008776">
    <property type="term" value="F:acetate kinase activity"/>
    <property type="evidence" value="ECO:0007669"/>
    <property type="project" value="UniProtKB-UniRule"/>
</dbReference>
<dbReference type="GO" id="GO:0006083">
    <property type="term" value="P:acetate metabolic process"/>
    <property type="evidence" value="ECO:0007669"/>
    <property type="project" value="TreeGrafter"/>
</dbReference>
<comment type="subunit">
    <text evidence="6">Homodimer.</text>
</comment>
<dbReference type="HAMAP" id="MF_00020">
    <property type="entry name" value="Acetate_kinase"/>
    <property type="match status" value="1"/>
</dbReference>
<dbReference type="InterPro" id="IPR000890">
    <property type="entry name" value="Aliphatic_acid_kin_short-chain"/>
</dbReference>
<keyword evidence="6" id="KW-0963">Cytoplasm</keyword>
<dbReference type="PROSITE" id="PS01075">
    <property type="entry name" value="ACETATE_KINASE_1"/>
    <property type="match status" value="1"/>
</dbReference>
<dbReference type="EC" id="2.7.2.1" evidence="6"/>
<evidence type="ECO:0000256" key="2">
    <source>
        <dbReference type="ARBA" id="ARBA00022679"/>
    </source>
</evidence>
<organism evidence="8 9">
    <name type="scientific">candidate division WOR-3 bacterium JGI_Cruoil_03_44_89</name>
    <dbReference type="NCBI Taxonomy" id="1973748"/>
    <lineage>
        <taxon>Bacteria</taxon>
        <taxon>Bacteria division WOR-3</taxon>
    </lineage>
</organism>
<dbReference type="Proteomes" id="UP000215215">
    <property type="component" value="Unassembled WGS sequence"/>
</dbReference>
<accession>A0A235BQR8</accession>
<dbReference type="PRINTS" id="PR00471">
    <property type="entry name" value="ACETATEKNASE"/>
</dbReference>
<feature type="binding site" evidence="6">
    <location>
        <position position="8"/>
    </location>
    <ligand>
        <name>Mg(2+)</name>
        <dbReference type="ChEBI" id="CHEBI:18420"/>
    </ligand>
</feature>
<dbReference type="EMBL" id="NOZQ01000157">
    <property type="protein sequence ID" value="OYD14823.1"/>
    <property type="molecule type" value="Genomic_DNA"/>
</dbReference>
<comment type="function">
    <text evidence="6">Catalyzes the formation of acetyl phosphate from acetate and ATP. Can also catalyze the reverse reaction.</text>
</comment>
<dbReference type="PIRSF" id="PIRSF000722">
    <property type="entry name" value="Acetate_prop_kin"/>
    <property type="match status" value="1"/>
</dbReference>
<feature type="binding site" evidence="6">
    <location>
        <position position="90"/>
    </location>
    <ligand>
        <name>substrate</name>
    </ligand>
</feature>
<evidence type="ECO:0000313" key="8">
    <source>
        <dbReference type="EMBL" id="OYD14823.1"/>
    </source>
</evidence>
<comment type="pathway">
    <text evidence="6">Metabolic intermediate biosynthesis; acetyl-CoA biosynthesis; acetyl-CoA from acetate: step 1/2.</text>
</comment>
<evidence type="ECO:0000256" key="4">
    <source>
        <dbReference type="ARBA" id="ARBA00022777"/>
    </source>
</evidence>
<keyword evidence="3 6" id="KW-0547">Nucleotide-binding</keyword>
<feature type="binding site" evidence="6">
    <location>
        <begin position="282"/>
        <end position="284"/>
    </location>
    <ligand>
        <name>ATP</name>
        <dbReference type="ChEBI" id="CHEBI:30616"/>
    </ligand>
</feature>
<feature type="binding site" evidence="6">
    <location>
        <position position="15"/>
    </location>
    <ligand>
        <name>ATP</name>
        <dbReference type="ChEBI" id="CHEBI:30616"/>
    </ligand>
</feature>
<comment type="caution">
    <text evidence="6">Lacks conserved residue(s) required for the propagation of feature annotation.</text>
</comment>
<dbReference type="GO" id="GO:0000287">
    <property type="term" value="F:magnesium ion binding"/>
    <property type="evidence" value="ECO:0007669"/>
    <property type="project" value="UniProtKB-UniRule"/>
</dbReference>
<protein>
    <recommendedName>
        <fullName evidence="6">Acetate kinase</fullName>
        <ecNumber evidence="6">2.7.2.1</ecNumber>
    </recommendedName>
    <alternativeName>
        <fullName evidence="6">Acetokinase</fullName>
    </alternativeName>
</protein>
<sequence length="433" mass="48741">MRLILTLNCGSSSAKYQLYDWDRKIPLAKGIVERVTVGGSFINHEVPGRKPHIKEEECPSHREAIGLIMKTLKETNVLEDLSLICGVGHRVVHGGEKLTHSVPITEDVLNTFEGLKELAPLHNPPNILGIRAAMEIFPSCPHVAVIDTAFLSTMPPESYIYAIPYEWYEKYGVRRYGFHGTSHLYVSRRAGVLLDKAIKETNLITCHIGNGVSFTAIKNGEAYDHSMGLTPLEGLVMGTRSGDIDPAIVSYISERESLTAKEVVNLLNKRSGLFGITGRYTDLRDILKTVTTYPRSKLAVDIECHRMKKYIGAYIALLGRVDAIVFTAGAGELAWELRENCLRGMEELGIKLDIERNKRAVSRNHEFLISSDDSKIKVFVIPTDEELVMTEDTVAIIEGRYDIPSRFTYSFESKNYINRMREEAYQREVKCEK</sequence>
<feature type="active site" description="Proton donor/acceptor" evidence="6">
    <location>
        <position position="147"/>
    </location>
</feature>
<keyword evidence="6" id="KW-0479">Metal-binding</keyword>
<dbReference type="PANTHER" id="PTHR21060:SF15">
    <property type="entry name" value="ACETATE KINASE-RELATED"/>
    <property type="match status" value="1"/>
</dbReference>
<keyword evidence="2 6" id="KW-0808">Transferase</keyword>
<feature type="binding site" evidence="6">
    <location>
        <begin position="207"/>
        <end position="211"/>
    </location>
    <ligand>
        <name>ATP</name>
        <dbReference type="ChEBI" id="CHEBI:30616"/>
    </ligand>
</feature>
<dbReference type="AlphaFoldDB" id="A0A235BQR8"/>
<keyword evidence="6" id="KW-0460">Magnesium</keyword>
<evidence type="ECO:0000256" key="5">
    <source>
        <dbReference type="ARBA" id="ARBA00022840"/>
    </source>
</evidence>
<evidence type="ECO:0000256" key="1">
    <source>
        <dbReference type="ARBA" id="ARBA00008748"/>
    </source>
</evidence>
<feature type="site" description="Transition state stabilizer" evidence="6">
    <location>
        <position position="179"/>
    </location>
</feature>
<proteinExistence type="inferred from homology"/>
<dbReference type="PANTHER" id="PTHR21060">
    <property type="entry name" value="ACETATE KINASE"/>
    <property type="match status" value="1"/>
</dbReference>
<dbReference type="Pfam" id="PF00871">
    <property type="entry name" value="Acetate_kinase"/>
    <property type="match status" value="1"/>
</dbReference>
<evidence type="ECO:0000313" key="9">
    <source>
        <dbReference type="Proteomes" id="UP000215215"/>
    </source>
</evidence>
<dbReference type="InterPro" id="IPR023865">
    <property type="entry name" value="Aliphatic_acid_kinase_CS"/>
</dbReference>
<dbReference type="Gene3D" id="3.30.420.40">
    <property type="match status" value="2"/>
</dbReference>
<dbReference type="GO" id="GO:0005737">
    <property type="term" value="C:cytoplasm"/>
    <property type="evidence" value="ECO:0007669"/>
    <property type="project" value="UniProtKB-SubCell"/>
</dbReference>
<feature type="site" description="Transition state stabilizer" evidence="6">
    <location>
        <position position="240"/>
    </location>
</feature>
<keyword evidence="5 6" id="KW-0067">ATP-binding</keyword>
<dbReference type="GO" id="GO:0005524">
    <property type="term" value="F:ATP binding"/>
    <property type="evidence" value="ECO:0007669"/>
    <property type="project" value="UniProtKB-KW"/>
</dbReference>
<dbReference type="InterPro" id="IPR043129">
    <property type="entry name" value="ATPase_NBD"/>
</dbReference>
<dbReference type="CDD" id="cd24010">
    <property type="entry name" value="ASKHA_NBD_AcK_PK"/>
    <property type="match status" value="1"/>
</dbReference>
<evidence type="ECO:0000256" key="6">
    <source>
        <dbReference type="HAMAP-Rule" id="MF_00020"/>
    </source>
</evidence>
<comment type="similarity">
    <text evidence="1 6 7">Belongs to the acetokinase family.</text>
</comment>
<comment type="catalytic activity">
    <reaction evidence="6">
        <text>acetate + ATP = acetyl phosphate + ADP</text>
        <dbReference type="Rhea" id="RHEA:11352"/>
        <dbReference type="ChEBI" id="CHEBI:22191"/>
        <dbReference type="ChEBI" id="CHEBI:30089"/>
        <dbReference type="ChEBI" id="CHEBI:30616"/>
        <dbReference type="ChEBI" id="CHEBI:456216"/>
        <dbReference type="EC" id="2.7.2.1"/>
    </reaction>
</comment>
<gene>
    <name evidence="6" type="primary">ackA</name>
    <name evidence="8" type="ORF">CH333_07225</name>
</gene>
<comment type="subcellular location">
    <subcellularLocation>
        <location evidence="6">Cytoplasm</location>
    </subcellularLocation>
</comment>
<dbReference type="NCBIfam" id="TIGR00016">
    <property type="entry name" value="ackA"/>
    <property type="match status" value="1"/>
</dbReference>
<dbReference type="GO" id="GO:0006085">
    <property type="term" value="P:acetyl-CoA biosynthetic process"/>
    <property type="evidence" value="ECO:0007669"/>
    <property type="project" value="UniProtKB-UniRule"/>
</dbReference>